<dbReference type="RefSeq" id="XP_005646274.1">
    <property type="nucleotide sequence ID" value="XM_005646217.1"/>
</dbReference>
<dbReference type="OrthoDB" id="1747031at2759"/>
<feature type="repeat" description="Solcar" evidence="10">
    <location>
        <begin position="184"/>
        <end position="267"/>
    </location>
</feature>
<dbReference type="InterPro" id="IPR023395">
    <property type="entry name" value="MCP_dom_sf"/>
</dbReference>
<accession>I0YTL1</accession>
<dbReference type="Pfam" id="PF00153">
    <property type="entry name" value="Mito_carr"/>
    <property type="match status" value="3"/>
</dbReference>
<evidence type="ECO:0000256" key="5">
    <source>
        <dbReference type="ARBA" id="ARBA00022737"/>
    </source>
</evidence>
<dbReference type="SUPFAM" id="SSF103506">
    <property type="entry name" value="Mitochondrial carrier"/>
    <property type="match status" value="1"/>
</dbReference>
<dbReference type="InterPro" id="IPR045315">
    <property type="entry name" value="Mtm1-like"/>
</dbReference>
<evidence type="ECO:0000256" key="1">
    <source>
        <dbReference type="ARBA" id="ARBA00004448"/>
    </source>
</evidence>
<dbReference type="GeneID" id="17039720"/>
<keyword evidence="5" id="KW-0677">Repeat</keyword>
<organism evidence="12 13">
    <name type="scientific">Coccomyxa subellipsoidea (strain C-169)</name>
    <name type="common">Green microalga</name>
    <dbReference type="NCBI Taxonomy" id="574566"/>
    <lineage>
        <taxon>Eukaryota</taxon>
        <taxon>Viridiplantae</taxon>
        <taxon>Chlorophyta</taxon>
        <taxon>core chlorophytes</taxon>
        <taxon>Trebouxiophyceae</taxon>
        <taxon>Trebouxiophyceae incertae sedis</taxon>
        <taxon>Coccomyxaceae</taxon>
        <taxon>Coccomyxa</taxon>
        <taxon>Coccomyxa subellipsoidea</taxon>
    </lineage>
</organism>
<dbReference type="Gene3D" id="1.50.40.10">
    <property type="entry name" value="Mitochondrial carrier domain"/>
    <property type="match status" value="1"/>
</dbReference>
<keyword evidence="3 11" id="KW-0813">Transport</keyword>
<protein>
    <submittedName>
        <fullName evidence="12">Mitochondrial carrier</fullName>
    </submittedName>
</protein>
<feature type="repeat" description="Solcar" evidence="10">
    <location>
        <begin position="70"/>
        <end position="166"/>
    </location>
</feature>
<dbReference type="eggNOG" id="KOG0761">
    <property type="taxonomic scope" value="Eukaryota"/>
</dbReference>
<comment type="similarity">
    <text evidence="2 11">Belongs to the mitochondrial carrier (TC 2.A.29) family.</text>
</comment>
<evidence type="ECO:0000256" key="11">
    <source>
        <dbReference type="RuleBase" id="RU000488"/>
    </source>
</evidence>
<keyword evidence="8" id="KW-0496">Mitochondrion</keyword>
<dbReference type="GO" id="GO:0005743">
    <property type="term" value="C:mitochondrial inner membrane"/>
    <property type="evidence" value="ECO:0007669"/>
    <property type="project" value="UniProtKB-SubCell"/>
</dbReference>
<name>I0YTL1_COCSC</name>
<evidence type="ECO:0000256" key="7">
    <source>
        <dbReference type="ARBA" id="ARBA00022989"/>
    </source>
</evidence>
<evidence type="ECO:0000313" key="13">
    <source>
        <dbReference type="Proteomes" id="UP000007264"/>
    </source>
</evidence>
<dbReference type="PANTHER" id="PTHR45760:SF2">
    <property type="entry name" value="FI19922P1-RELATED"/>
    <property type="match status" value="1"/>
</dbReference>
<dbReference type="PROSITE" id="PS50920">
    <property type="entry name" value="SOLCAR"/>
    <property type="match status" value="3"/>
</dbReference>
<evidence type="ECO:0000256" key="3">
    <source>
        <dbReference type="ARBA" id="ARBA00022448"/>
    </source>
</evidence>
<dbReference type="PANTHER" id="PTHR45760">
    <property type="entry name" value="FI19922P1-RELATED"/>
    <property type="match status" value="1"/>
</dbReference>
<evidence type="ECO:0000313" key="12">
    <source>
        <dbReference type="EMBL" id="EIE21730.1"/>
    </source>
</evidence>
<keyword evidence="7" id="KW-1133">Transmembrane helix</keyword>
<dbReference type="InterPro" id="IPR018108">
    <property type="entry name" value="MCP_transmembrane"/>
</dbReference>
<dbReference type="GO" id="GO:1990542">
    <property type="term" value="P:mitochondrial transmembrane transport"/>
    <property type="evidence" value="ECO:0007669"/>
    <property type="project" value="InterPro"/>
</dbReference>
<dbReference type="KEGG" id="csl:COCSUDRAFT_16908"/>
<gene>
    <name evidence="12" type="ORF">COCSUDRAFT_16908</name>
</gene>
<dbReference type="AlphaFoldDB" id="I0YTL1"/>
<reference evidence="12 13" key="1">
    <citation type="journal article" date="2012" name="Genome Biol.">
        <title>The genome of the polar eukaryotic microalga coccomyxa subellipsoidea reveals traits of cold adaptation.</title>
        <authorList>
            <person name="Blanc G."/>
            <person name="Agarkova I."/>
            <person name="Grimwood J."/>
            <person name="Kuo A."/>
            <person name="Brueggeman A."/>
            <person name="Dunigan D."/>
            <person name="Gurnon J."/>
            <person name="Ladunga I."/>
            <person name="Lindquist E."/>
            <person name="Lucas S."/>
            <person name="Pangilinan J."/>
            <person name="Proschold T."/>
            <person name="Salamov A."/>
            <person name="Schmutz J."/>
            <person name="Weeks D."/>
            <person name="Yamada T."/>
            <person name="Claverie J.M."/>
            <person name="Grigoriev I."/>
            <person name="Van Etten J."/>
            <person name="Lomsadze A."/>
            <person name="Borodovsky M."/>
        </authorList>
    </citation>
    <scope>NUCLEOTIDE SEQUENCE [LARGE SCALE GENOMIC DNA]</scope>
    <source>
        <strain evidence="12 13">C-169</strain>
    </source>
</reference>
<dbReference type="Proteomes" id="UP000007264">
    <property type="component" value="Unassembled WGS sequence"/>
</dbReference>
<keyword evidence="4 10" id="KW-0812">Transmembrane</keyword>
<sequence>MHLHLKIVAPNIYLSCLHRSALDGLMRIARNEGPGVLWRGTDLSLLVAVPMVAMYFPLYDSLLQRCQNAGMEAAPFVAGAVARTATAFVIQPLELFRVRVQGGPGAAANTSYPQQLAQVLRQIHSEGQGKGLLKLRGLWRGMGVTLAKDVPFAAGYWTLMEPMRALLLQNTSQEAPPRSQWALQVFFANATAGFAAAAVAAGVTTPLDVAKTHVQTAPMPKGMAQSLREITARGGMRALFTGAGPRSVRAGCAYAILMSSYEAFKSMELRAHLRPQHQSEL</sequence>
<feature type="repeat" description="Solcar" evidence="10">
    <location>
        <begin position="1"/>
        <end position="65"/>
    </location>
</feature>
<evidence type="ECO:0000256" key="10">
    <source>
        <dbReference type="PROSITE-ProRule" id="PRU00282"/>
    </source>
</evidence>
<keyword evidence="6" id="KW-0999">Mitochondrion inner membrane</keyword>
<keyword evidence="9 10" id="KW-0472">Membrane</keyword>
<proteinExistence type="inferred from homology"/>
<keyword evidence="13" id="KW-1185">Reference proteome</keyword>
<evidence type="ECO:0000256" key="4">
    <source>
        <dbReference type="ARBA" id="ARBA00022692"/>
    </source>
</evidence>
<dbReference type="EMBL" id="AGSI01000011">
    <property type="protein sequence ID" value="EIE21730.1"/>
    <property type="molecule type" value="Genomic_DNA"/>
</dbReference>
<comment type="caution">
    <text evidence="12">The sequence shown here is derived from an EMBL/GenBank/DDBJ whole genome shotgun (WGS) entry which is preliminary data.</text>
</comment>
<evidence type="ECO:0000256" key="8">
    <source>
        <dbReference type="ARBA" id="ARBA00023128"/>
    </source>
</evidence>
<evidence type="ECO:0000256" key="9">
    <source>
        <dbReference type="ARBA" id="ARBA00023136"/>
    </source>
</evidence>
<evidence type="ECO:0000256" key="2">
    <source>
        <dbReference type="ARBA" id="ARBA00006375"/>
    </source>
</evidence>
<comment type="subcellular location">
    <subcellularLocation>
        <location evidence="1">Mitochondrion inner membrane</location>
        <topology evidence="1">Multi-pass membrane protein</topology>
    </subcellularLocation>
</comment>
<evidence type="ECO:0000256" key="6">
    <source>
        <dbReference type="ARBA" id="ARBA00022792"/>
    </source>
</evidence>